<keyword evidence="4" id="KW-1185">Reference proteome</keyword>
<keyword evidence="2" id="KW-0472">Membrane</keyword>
<keyword evidence="2" id="KW-0812">Transmembrane</keyword>
<evidence type="ECO:0000256" key="2">
    <source>
        <dbReference type="SAM" id="Phobius"/>
    </source>
</evidence>
<accession>A0ABQ0U7V2</accession>
<gene>
    <name evidence="3" type="ORF">HHA04nite_31480</name>
</gene>
<dbReference type="InterPro" id="IPR008621">
    <property type="entry name" value="Cbb3-typ_cyt_oxidase_comp"/>
</dbReference>
<dbReference type="EMBL" id="BJUS01000054">
    <property type="protein sequence ID" value="GEK74604.1"/>
    <property type="molecule type" value="Genomic_DNA"/>
</dbReference>
<comment type="caution">
    <text evidence="3">The sequence shown here is derived from an EMBL/GenBank/DDBJ whole genome shotgun (WGS) entry which is preliminary data.</text>
</comment>
<feature type="transmembrane region" description="Helical" evidence="2">
    <location>
        <begin position="6"/>
        <end position="26"/>
    </location>
</feature>
<dbReference type="Pfam" id="PF05545">
    <property type="entry name" value="FixQ"/>
    <property type="match status" value="1"/>
</dbReference>
<feature type="compositionally biased region" description="Basic and acidic residues" evidence="1">
    <location>
        <begin position="48"/>
        <end position="74"/>
    </location>
</feature>
<name>A0ABQ0U7V2_9GAMM</name>
<keyword evidence="2" id="KW-1133">Transmembrane helix</keyword>
<proteinExistence type="predicted"/>
<protein>
    <recommendedName>
        <fullName evidence="5">Cytochrome oxidase</fullName>
    </recommendedName>
</protein>
<dbReference type="RefSeq" id="WP_035597457.1">
    <property type="nucleotide sequence ID" value="NZ_BJUS01000054.1"/>
</dbReference>
<feature type="region of interest" description="Disordered" evidence="1">
    <location>
        <begin position="38"/>
        <end position="74"/>
    </location>
</feature>
<evidence type="ECO:0000256" key="1">
    <source>
        <dbReference type="SAM" id="MobiDB-lite"/>
    </source>
</evidence>
<reference evidence="3 4" key="1">
    <citation type="submission" date="2019-07" db="EMBL/GenBank/DDBJ databases">
        <title>Whole genome shotgun sequence of Halomonas halophila NBRC 102604.</title>
        <authorList>
            <person name="Hosoyama A."/>
            <person name="Uohara A."/>
            <person name="Ohji S."/>
            <person name="Ichikawa N."/>
        </authorList>
    </citation>
    <scope>NUCLEOTIDE SEQUENCE [LARGE SCALE GENOMIC DNA]</scope>
    <source>
        <strain evidence="3 4">NBRC 102604</strain>
    </source>
</reference>
<organism evidence="3 4">
    <name type="scientific">Halomonas halophila</name>
    <dbReference type="NCBI Taxonomy" id="29573"/>
    <lineage>
        <taxon>Bacteria</taxon>
        <taxon>Pseudomonadati</taxon>
        <taxon>Pseudomonadota</taxon>
        <taxon>Gammaproteobacteria</taxon>
        <taxon>Oceanospirillales</taxon>
        <taxon>Halomonadaceae</taxon>
        <taxon>Halomonas</taxon>
    </lineage>
</organism>
<dbReference type="Proteomes" id="UP000321121">
    <property type="component" value="Unassembled WGS sequence"/>
</dbReference>
<dbReference type="CDD" id="cd01324">
    <property type="entry name" value="cbb3_Oxidase_CcoQ"/>
    <property type="match status" value="1"/>
</dbReference>
<sequence>MDMGTLRGIITGLLLIGFIGLVCWAYSKRRKPDFDEAANLPFADDDEPSARDTGAHRDDARRDQARQEQGDRDS</sequence>
<evidence type="ECO:0000313" key="4">
    <source>
        <dbReference type="Proteomes" id="UP000321121"/>
    </source>
</evidence>
<evidence type="ECO:0000313" key="3">
    <source>
        <dbReference type="EMBL" id="GEK74604.1"/>
    </source>
</evidence>
<evidence type="ECO:0008006" key="5">
    <source>
        <dbReference type="Google" id="ProtNLM"/>
    </source>
</evidence>